<accession>A0A147EQ50</accession>
<evidence type="ECO:0000313" key="2">
    <source>
        <dbReference type="EMBL" id="KTR86340.1"/>
    </source>
</evidence>
<evidence type="ECO:0000256" key="1">
    <source>
        <dbReference type="SAM" id="Phobius"/>
    </source>
</evidence>
<dbReference type="Proteomes" id="UP000070810">
    <property type="component" value="Unassembled WGS sequence"/>
</dbReference>
<name>A0A147EQ50_9MICO</name>
<dbReference type="EMBL" id="LDRK01000024">
    <property type="protein sequence ID" value="KTR86340.1"/>
    <property type="molecule type" value="Genomic_DNA"/>
</dbReference>
<dbReference type="PATRIC" id="fig|1079994.3.peg.1143"/>
<keyword evidence="3" id="KW-1185">Reference proteome</keyword>
<proteinExistence type="predicted"/>
<protein>
    <submittedName>
        <fullName evidence="2">Uncharacterized protein</fullName>
    </submittedName>
</protein>
<keyword evidence="1" id="KW-0812">Transmembrane</keyword>
<evidence type="ECO:0000313" key="3">
    <source>
        <dbReference type="Proteomes" id="UP000070810"/>
    </source>
</evidence>
<keyword evidence="1" id="KW-1133">Transmembrane helix</keyword>
<keyword evidence="1" id="KW-0472">Membrane</keyword>
<dbReference type="AlphaFoldDB" id="A0A147EQ50"/>
<feature type="transmembrane region" description="Helical" evidence="1">
    <location>
        <begin position="58"/>
        <end position="79"/>
    </location>
</feature>
<comment type="caution">
    <text evidence="2">The sequence shown here is derived from an EMBL/GenBank/DDBJ whole genome shotgun (WGS) entry which is preliminary data.</text>
</comment>
<gene>
    <name evidence="2" type="ORF">NS354_05285</name>
</gene>
<organism evidence="2 3">
    <name type="scientific">Leucobacter chromiiresistens</name>
    <dbReference type="NCBI Taxonomy" id="1079994"/>
    <lineage>
        <taxon>Bacteria</taxon>
        <taxon>Bacillati</taxon>
        <taxon>Actinomycetota</taxon>
        <taxon>Actinomycetes</taxon>
        <taxon>Micrococcales</taxon>
        <taxon>Microbacteriaceae</taxon>
        <taxon>Leucobacter</taxon>
    </lineage>
</organism>
<feature type="transmembrane region" description="Helical" evidence="1">
    <location>
        <begin position="99"/>
        <end position="121"/>
    </location>
</feature>
<reference evidence="2 3" key="1">
    <citation type="journal article" date="2016" name="Front. Microbiol.">
        <title>Genomic Resource of Rice Seed Associated Bacteria.</title>
        <authorList>
            <person name="Midha S."/>
            <person name="Bansal K."/>
            <person name="Sharma S."/>
            <person name="Kumar N."/>
            <person name="Patil P.P."/>
            <person name="Chaudhry V."/>
            <person name="Patil P.B."/>
        </authorList>
    </citation>
    <scope>NUCLEOTIDE SEQUENCE [LARGE SCALE GENOMIC DNA]</scope>
    <source>
        <strain evidence="2 3">NS354</strain>
    </source>
</reference>
<sequence>MVEYLRGIGHDEQTIERRVRDARHELLRERDPDLEARTRILASCHSRAEAPGRAGERFAMAGLAVATAWLLGWVAVGIVRTVLLDHERALGGVITGGQLITVTIAIITLSVSIGAGIDLIAHRRGRV</sequence>